<dbReference type="SMART" id="SM00382">
    <property type="entry name" value="AAA"/>
    <property type="match status" value="1"/>
</dbReference>
<protein>
    <recommendedName>
        <fullName evidence="5">NACHT domain-containing protein</fullName>
    </recommendedName>
</protein>
<dbReference type="PANTHER" id="PTHR44791">
    <property type="entry name" value="TELOMERASE PROTEIN COMPONENT 1 TEP1"/>
    <property type="match status" value="1"/>
</dbReference>
<dbReference type="KEGG" id="dpp:DICPUDRAFT_86132"/>
<proteinExistence type="predicted"/>
<organism evidence="6 7">
    <name type="scientific">Dictyostelium purpureum</name>
    <name type="common">Slime mold</name>
    <dbReference type="NCBI Taxonomy" id="5786"/>
    <lineage>
        <taxon>Eukaryota</taxon>
        <taxon>Amoebozoa</taxon>
        <taxon>Evosea</taxon>
        <taxon>Eumycetozoa</taxon>
        <taxon>Dictyostelia</taxon>
        <taxon>Dictyosteliales</taxon>
        <taxon>Dictyosteliaceae</taxon>
        <taxon>Dictyostelium</taxon>
    </lineage>
</organism>
<feature type="region of interest" description="Disordered" evidence="4">
    <location>
        <begin position="57"/>
        <end position="76"/>
    </location>
</feature>
<feature type="domain" description="NACHT" evidence="5">
    <location>
        <begin position="413"/>
        <end position="530"/>
    </location>
</feature>
<dbReference type="SUPFAM" id="SSF52540">
    <property type="entry name" value="P-loop containing nucleoside triphosphate hydrolases"/>
    <property type="match status" value="1"/>
</dbReference>
<feature type="repeat" description="WD" evidence="3">
    <location>
        <begin position="1117"/>
        <end position="1158"/>
    </location>
</feature>
<dbReference type="PROSITE" id="PS00678">
    <property type="entry name" value="WD_REPEATS_1"/>
    <property type="match status" value="2"/>
</dbReference>
<dbReference type="OMA" id="FIKIWDP"/>
<dbReference type="PANTHER" id="PTHR44791:SF1">
    <property type="entry name" value="TELOMERASE PROTEIN COMPONENT 1"/>
    <property type="match status" value="1"/>
</dbReference>
<dbReference type="InterPro" id="IPR057588">
    <property type="entry name" value="NWD1/2-like_WH"/>
</dbReference>
<feature type="repeat" description="WD" evidence="3">
    <location>
        <begin position="991"/>
        <end position="1032"/>
    </location>
</feature>
<evidence type="ECO:0000256" key="4">
    <source>
        <dbReference type="SAM" id="MobiDB-lite"/>
    </source>
</evidence>
<dbReference type="SUPFAM" id="SSF50978">
    <property type="entry name" value="WD40 repeat-like"/>
    <property type="match status" value="2"/>
</dbReference>
<dbReference type="eggNOG" id="KOG3602">
    <property type="taxonomic scope" value="Eukaryota"/>
</dbReference>
<evidence type="ECO:0000256" key="1">
    <source>
        <dbReference type="ARBA" id="ARBA00022574"/>
    </source>
</evidence>
<dbReference type="InterPro" id="IPR025139">
    <property type="entry name" value="DUF4062"/>
</dbReference>
<evidence type="ECO:0000313" key="7">
    <source>
        <dbReference type="Proteomes" id="UP000001064"/>
    </source>
</evidence>
<dbReference type="InterPro" id="IPR007111">
    <property type="entry name" value="NACHT_NTPase"/>
</dbReference>
<feature type="repeat" description="WD" evidence="3">
    <location>
        <begin position="1033"/>
        <end position="1074"/>
    </location>
</feature>
<dbReference type="VEuPathDB" id="AmoebaDB:DICPUDRAFT_86132"/>
<dbReference type="InterPro" id="IPR001680">
    <property type="entry name" value="WD40_rpt"/>
</dbReference>
<dbReference type="GO" id="GO:0080008">
    <property type="term" value="C:Cul4-RING E3 ubiquitin ligase complex"/>
    <property type="evidence" value="ECO:0000318"/>
    <property type="project" value="GO_Central"/>
</dbReference>
<dbReference type="Gene3D" id="3.40.50.300">
    <property type="entry name" value="P-loop containing nucleotide triphosphate hydrolases"/>
    <property type="match status" value="1"/>
</dbReference>
<dbReference type="InterPro" id="IPR019775">
    <property type="entry name" value="WD40_repeat_CS"/>
</dbReference>
<dbReference type="RefSeq" id="XP_003284122.1">
    <property type="nucleotide sequence ID" value="XM_003284074.1"/>
</dbReference>
<dbReference type="InterPro" id="IPR003593">
    <property type="entry name" value="AAA+_ATPase"/>
</dbReference>
<sequence length="1515" mass="174119">MVKVEFPNEELSKYDIQKWLKSYKIAYSPFMKKEELLEVVKSNRKIVINIEKEKKKQLKSEESGSTSTSTSISVTTSPYKTKSLESPFKKFNLKNNLSNQIDEKSQQQLQMDLQLNGNDSEELEKLYPNLKRHDKAISNQKVINDLHNDGTRLYVFLSSTFKDMSGERDHLIKVVFPALNVKAKEKNLTIVPIDLRWGLTKDETNLQGQIELCLKQIDKCPIMVTMLGSRFGWVAEEYKVSNNNDEQAKWLQSMPPGHSITSLEVQYSLINSKHCIGTFRDPSFQSTVPLQHQSSFQVENSESEILLNQLKQKLIDSDNCNVLENYPCKFGGVDKDGKVFVNQLEVFGNYVFNKIWEIVQVEFSSPIKSLEFIEIENQYHKDILEIKSNNFYGRELIQKKINDTLQEKQTNNLISIIYGDAGSGKTSTLSNLAKNYLKDPQLSKHWKVLYHFIGCSIDSTASQNILYRFSNELNIEFKLGFEVVAQNPEKLRNDFPDILKKASKHKKILIVIDDLDQMATLNQDHQMDWLPDNSDLNSNIRVLLSCHHGKDCWEYLHLRPVIPQTFSLSPLETNEKILITTNTLEKFSKKLEPKLLDKLITKSHAKYPLFIQLACEELRVFGSFEKLTQFVQKGIPETINQLLLNMISRLEEDLGKELIKKTLCFIALSRFGLSEQELLDLLKDKKQQTTLPFYVWAPLLNSISPLLSGGDHSVRISFFHSTISSVIINKYLPTEKSQINFQIILADYYSSQADPTGNKTWAGTNLKALKELPYHLQKSKRWDLLSQLFMDLKFIQTKVQLGLSDSLVENYIDCLEEINSPSLSGERWVGANFSSVNNFSDFSSFVQYQIHNLKRFPAITSQQAYNLPDGSICHQYSSKLLDQEKRPFFKWLNKLQLSDYIISTLAGHKDFIRCVLYRDDGKLIASCSDDTTIRIWSGETGSLMRVFPQEHNDKVTQLIWRGNHLITVGRDKKIIMWDEYGKIVLNISDLGGNHISAIWGVTVSGDNRRCVTASWDHSCIVWDLENKTKLFDLKDHKNKVSACCYSHNNRWIATGCWDGNLIIWDAKNGTPIKTIKISNFTILFIHFSPDDSMLSVSSVDTFTHVFNTSKWEKIAKLEGHVEAVISSRFSYDNQYIVSCSDDKTIRVFETKDWSQVSLMTGHSGRIISCAFHPNSSKLRIITGATDKFIKIWDPKIGQKTNSSIQGHKKSTLHLQYFKEKDILLSCSEDQTFAVWSDFSKNDLLQPSKIFKIHIRKFHFYENNLIFLTNSNDIYHLSNFDQFFDGRFDGNHGFQRGSKQQDQHSEQITNFSVNPSNNGDIAITTKGGKLIIYNFIERKELFNERLGGSLSECVYNSTGDLLISRDTKGYYNIFKQHQPMKYSCIFKSNAPQPITAMAWSSNHFALALMNGDIELYTIRPVIHLWKTLKNHVFQVHGLSFSPKGKYLFSASYEKHSILWDVETSQVVTAFPLGSISTSNVVFYIDNFKQLSTVVSDYTGKIHNLRILHNEENYYDN</sequence>
<dbReference type="EMBL" id="GL870959">
    <property type="protein sequence ID" value="EGC39334.1"/>
    <property type="molecule type" value="Genomic_DNA"/>
</dbReference>
<dbReference type="FunCoup" id="F0Z9P2">
    <property type="interactions" value="1"/>
</dbReference>
<dbReference type="Pfam" id="PF23414">
    <property type="entry name" value="Beta-prop_EML_2"/>
    <property type="match status" value="1"/>
</dbReference>
<gene>
    <name evidence="6" type="ORF">DICPUDRAFT_86132</name>
</gene>
<dbReference type="InterPro" id="IPR027417">
    <property type="entry name" value="P-loop_NTPase"/>
</dbReference>
<dbReference type="PROSITE" id="PS50082">
    <property type="entry name" value="WD_REPEATS_2"/>
    <property type="match status" value="7"/>
</dbReference>
<feature type="repeat" description="WD" evidence="3">
    <location>
        <begin position="905"/>
        <end position="946"/>
    </location>
</feature>
<dbReference type="Pfam" id="PF00400">
    <property type="entry name" value="WD40"/>
    <property type="match status" value="2"/>
</dbReference>
<dbReference type="GeneID" id="10510052"/>
<dbReference type="InParanoid" id="F0Z9P2"/>
<feature type="repeat" description="WD" evidence="3">
    <location>
        <begin position="1427"/>
        <end position="1468"/>
    </location>
</feature>
<feature type="repeat" description="WD" evidence="3">
    <location>
        <begin position="1204"/>
        <end position="1236"/>
    </location>
</feature>
<dbReference type="InterPro" id="IPR036322">
    <property type="entry name" value="WD40_repeat_dom_sf"/>
</dbReference>
<dbReference type="eggNOG" id="KOG0272">
    <property type="taxonomic scope" value="Eukaryota"/>
</dbReference>
<dbReference type="InterPro" id="IPR015943">
    <property type="entry name" value="WD40/YVTN_repeat-like_dom_sf"/>
</dbReference>
<dbReference type="PROSITE" id="PS50837">
    <property type="entry name" value="NACHT"/>
    <property type="match status" value="1"/>
</dbReference>
<dbReference type="Gene3D" id="2.130.10.10">
    <property type="entry name" value="YVTN repeat-like/Quinoprotein amine dehydrogenase"/>
    <property type="match status" value="4"/>
</dbReference>
<dbReference type="Proteomes" id="UP000001064">
    <property type="component" value="Unassembled WGS sequence"/>
</dbReference>
<evidence type="ECO:0000256" key="2">
    <source>
        <dbReference type="ARBA" id="ARBA00022737"/>
    </source>
</evidence>
<dbReference type="Gene3D" id="1.25.40.370">
    <property type="match status" value="1"/>
</dbReference>
<dbReference type="OrthoDB" id="2325716at2759"/>
<dbReference type="SMART" id="SM00320">
    <property type="entry name" value="WD40"/>
    <property type="match status" value="11"/>
</dbReference>
<evidence type="ECO:0000256" key="3">
    <source>
        <dbReference type="PROSITE-ProRule" id="PRU00221"/>
    </source>
</evidence>
<evidence type="ECO:0000259" key="5">
    <source>
        <dbReference type="PROSITE" id="PS50837"/>
    </source>
</evidence>
<dbReference type="Pfam" id="PF13271">
    <property type="entry name" value="DUF4062"/>
    <property type="match status" value="1"/>
</dbReference>
<dbReference type="Pfam" id="PF25469">
    <property type="entry name" value="WHD_NWD1"/>
    <property type="match status" value="1"/>
</dbReference>
<feature type="repeat" description="WD" evidence="3">
    <location>
        <begin position="1159"/>
        <end position="1202"/>
    </location>
</feature>
<keyword evidence="1 3" id="KW-0853">WD repeat</keyword>
<evidence type="ECO:0000313" key="6">
    <source>
        <dbReference type="EMBL" id="EGC39334.1"/>
    </source>
</evidence>
<reference evidence="7" key="1">
    <citation type="journal article" date="2011" name="Genome Biol.">
        <title>Comparative genomics of the social amoebae Dictyostelium discoideum and Dictyostelium purpureum.</title>
        <authorList>
            <consortium name="US DOE Joint Genome Institute (JGI-PGF)"/>
            <person name="Sucgang R."/>
            <person name="Kuo A."/>
            <person name="Tian X."/>
            <person name="Salerno W."/>
            <person name="Parikh A."/>
            <person name="Feasley C.L."/>
            <person name="Dalin E."/>
            <person name="Tu H."/>
            <person name="Huang E."/>
            <person name="Barry K."/>
            <person name="Lindquist E."/>
            <person name="Shapiro H."/>
            <person name="Bruce D."/>
            <person name="Schmutz J."/>
            <person name="Salamov A."/>
            <person name="Fey P."/>
            <person name="Gaudet P."/>
            <person name="Anjard C."/>
            <person name="Babu M.M."/>
            <person name="Basu S."/>
            <person name="Bushmanova Y."/>
            <person name="van der Wel H."/>
            <person name="Katoh-Kurasawa M."/>
            <person name="Dinh C."/>
            <person name="Coutinho P.M."/>
            <person name="Saito T."/>
            <person name="Elias M."/>
            <person name="Schaap P."/>
            <person name="Kay R.R."/>
            <person name="Henrissat B."/>
            <person name="Eichinger L."/>
            <person name="Rivero F."/>
            <person name="Putnam N.H."/>
            <person name="West C.M."/>
            <person name="Loomis W.F."/>
            <person name="Chisholm R.L."/>
            <person name="Shaulsky G."/>
            <person name="Strassmann J.E."/>
            <person name="Queller D.C."/>
            <person name="Kuspa A."/>
            <person name="Grigoriev I.V."/>
        </authorList>
    </citation>
    <scope>NUCLEOTIDE SEQUENCE [LARGE SCALE GENOMIC DNA]</scope>
    <source>
        <strain evidence="7">QSDP1</strain>
    </source>
</reference>
<dbReference type="CDD" id="cd00009">
    <property type="entry name" value="AAA"/>
    <property type="match status" value="1"/>
</dbReference>
<dbReference type="PROSITE" id="PS50294">
    <property type="entry name" value="WD_REPEATS_REGION"/>
    <property type="match status" value="5"/>
</dbReference>
<dbReference type="InterPro" id="IPR041664">
    <property type="entry name" value="AAA_16"/>
</dbReference>
<keyword evidence="2" id="KW-0677">Repeat</keyword>
<dbReference type="InterPro" id="IPR055442">
    <property type="entry name" value="Beta-prop_EML-like_2nd"/>
</dbReference>
<keyword evidence="7" id="KW-1185">Reference proteome</keyword>
<dbReference type="InterPro" id="IPR052652">
    <property type="entry name" value="Telomerase_Complex_Comp"/>
</dbReference>
<dbReference type="CDD" id="cd00200">
    <property type="entry name" value="WD40"/>
    <property type="match status" value="1"/>
</dbReference>
<feature type="compositionally biased region" description="Low complexity" evidence="4">
    <location>
        <begin position="63"/>
        <end position="76"/>
    </location>
</feature>
<name>F0Z9P2_DICPU</name>
<dbReference type="Pfam" id="PF13191">
    <property type="entry name" value="AAA_16"/>
    <property type="match status" value="1"/>
</dbReference>
<dbReference type="STRING" id="5786.F0Z9P2"/>
<accession>F0Z9P2</accession>